<name>A0A397SIG1_9GLOM</name>
<keyword evidence="3" id="KW-1185">Reference proteome</keyword>
<dbReference type="AlphaFoldDB" id="A0A397SIG1"/>
<reference evidence="2 3" key="1">
    <citation type="submission" date="2018-06" db="EMBL/GenBank/DDBJ databases">
        <title>Comparative genomics reveals the genomic features of Rhizophagus irregularis, R. cerebriforme, R. diaphanum and Gigaspora rosea, and their symbiotic lifestyle signature.</title>
        <authorList>
            <person name="Morin E."/>
            <person name="San Clemente H."/>
            <person name="Chen E.C.H."/>
            <person name="De La Providencia I."/>
            <person name="Hainaut M."/>
            <person name="Kuo A."/>
            <person name="Kohler A."/>
            <person name="Murat C."/>
            <person name="Tang N."/>
            <person name="Roy S."/>
            <person name="Loubradou J."/>
            <person name="Henrissat B."/>
            <person name="Grigoriev I.V."/>
            <person name="Corradi N."/>
            <person name="Roux C."/>
            <person name="Martin F.M."/>
        </authorList>
    </citation>
    <scope>NUCLEOTIDE SEQUENCE [LARGE SCALE GENOMIC DNA]</scope>
    <source>
        <strain evidence="2 3">DAOM 227022</strain>
    </source>
</reference>
<evidence type="ECO:0000313" key="3">
    <source>
        <dbReference type="Proteomes" id="UP000265703"/>
    </source>
</evidence>
<dbReference type="EMBL" id="QKYT01000680">
    <property type="protein sequence ID" value="RIA82284.1"/>
    <property type="molecule type" value="Genomic_DNA"/>
</dbReference>
<keyword evidence="1" id="KW-1133">Transmembrane helix</keyword>
<evidence type="ECO:0000256" key="1">
    <source>
        <dbReference type="SAM" id="Phobius"/>
    </source>
</evidence>
<accession>A0A397SIG1</accession>
<feature type="transmembrane region" description="Helical" evidence="1">
    <location>
        <begin position="20"/>
        <end position="41"/>
    </location>
</feature>
<evidence type="ECO:0000313" key="2">
    <source>
        <dbReference type="EMBL" id="RIA82284.1"/>
    </source>
</evidence>
<gene>
    <name evidence="2" type="ORF">C1645_743888</name>
</gene>
<keyword evidence="1" id="KW-0812">Transmembrane</keyword>
<dbReference type="Proteomes" id="UP000265703">
    <property type="component" value="Unassembled WGS sequence"/>
</dbReference>
<comment type="caution">
    <text evidence="2">The sequence shown here is derived from an EMBL/GenBank/DDBJ whole genome shotgun (WGS) entry which is preliminary data.</text>
</comment>
<sequence length="165" mass="19332">MVSQSSVQYWKVENETFLTFLLFFSLCFWFNTGIRTILLAFRLVREIGNGSWISFRDQIFCQFQLENLNILTKRFFFSCRFAPRLEKPKHLSLGIQDQKHKFSSEDSGLKIFSSKDLELEIFSSGNGKETNALTEHFFSFVNSALETKTETLDNTNHYMPFECSE</sequence>
<keyword evidence="1" id="KW-0472">Membrane</keyword>
<protein>
    <submittedName>
        <fullName evidence="2">Uncharacterized protein</fullName>
    </submittedName>
</protein>
<organism evidence="2 3">
    <name type="scientific">Glomus cerebriforme</name>
    <dbReference type="NCBI Taxonomy" id="658196"/>
    <lineage>
        <taxon>Eukaryota</taxon>
        <taxon>Fungi</taxon>
        <taxon>Fungi incertae sedis</taxon>
        <taxon>Mucoromycota</taxon>
        <taxon>Glomeromycotina</taxon>
        <taxon>Glomeromycetes</taxon>
        <taxon>Glomerales</taxon>
        <taxon>Glomeraceae</taxon>
        <taxon>Glomus</taxon>
    </lineage>
</organism>
<proteinExistence type="predicted"/>